<proteinExistence type="predicted"/>
<dbReference type="GeneID" id="93904070"/>
<dbReference type="CDD" id="cd00093">
    <property type="entry name" value="HTH_XRE"/>
    <property type="match status" value="1"/>
</dbReference>
<dbReference type="AlphaFoldDB" id="A0A060H3U5"/>
<organism evidence="3 4">
    <name type="scientific">Xylella fastidiosa subsp. sandyi Ann-1</name>
    <dbReference type="NCBI Taxonomy" id="155920"/>
    <lineage>
        <taxon>Bacteria</taxon>
        <taxon>Pseudomonadati</taxon>
        <taxon>Pseudomonadota</taxon>
        <taxon>Gammaproteobacteria</taxon>
        <taxon>Lysobacterales</taxon>
        <taxon>Lysobacteraceae</taxon>
        <taxon>Xylella</taxon>
    </lineage>
</organism>
<dbReference type="InterPro" id="IPR013430">
    <property type="entry name" value="Toxin_antidote_HigA"/>
</dbReference>
<evidence type="ECO:0000256" key="1">
    <source>
        <dbReference type="ARBA" id="ARBA00023125"/>
    </source>
</evidence>
<keyword evidence="1" id="KW-0238">DNA-binding</keyword>
<reference evidence="3 4" key="1">
    <citation type="submission" date="2013-08" db="EMBL/GenBank/DDBJ databases">
        <authorList>
            <person name="Stouthamer R."/>
            <person name="Nunney L."/>
        </authorList>
    </citation>
    <scope>NUCLEOTIDE SEQUENCE [LARGE SCALE GENOMIC DNA]</scope>
    <source>
        <strain evidence="4">ann-1</strain>
    </source>
</reference>
<accession>A0A060H3U5</accession>
<dbReference type="PROSITE" id="PS50943">
    <property type="entry name" value="HTH_CROC1"/>
    <property type="match status" value="1"/>
</dbReference>
<sequence length="91" mass="10073">MKRMHNPAHPGEVLREYLGELTVTNAAAKLGVSRVALSRILNGTNGISADMALRLEDALGTSAEMWAAMQFKYDLWVASQQPRPKITRLHV</sequence>
<dbReference type="InterPro" id="IPR001387">
    <property type="entry name" value="Cro/C1-type_HTH"/>
</dbReference>
<gene>
    <name evidence="3" type="ORF">D934_06375</name>
</gene>
<dbReference type="EMBL" id="CP006696">
    <property type="protein sequence ID" value="AIC09965.1"/>
    <property type="molecule type" value="Genomic_DNA"/>
</dbReference>
<dbReference type="InterPro" id="IPR010982">
    <property type="entry name" value="Lambda_DNA-bd_dom_sf"/>
</dbReference>
<dbReference type="HOGENOM" id="CLU_140230_2_2_6"/>
<dbReference type="PANTHER" id="PTHR36924:SF1">
    <property type="entry name" value="ANTITOXIN HIGA-1"/>
    <property type="match status" value="1"/>
</dbReference>
<dbReference type="SUPFAM" id="SSF47413">
    <property type="entry name" value="lambda repressor-like DNA-binding domains"/>
    <property type="match status" value="1"/>
</dbReference>
<dbReference type="NCBIfam" id="TIGR02607">
    <property type="entry name" value="antidote_HigA"/>
    <property type="match status" value="1"/>
</dbReference>
<dbReference type="Proteomes" id="UP000027215">
    <property type="component" value="Chromosome"/>
</dbReference>
<name>A0A060H3U5_XYLFS</name>
<protein>
    <submittedName>
        <fullName evidence="3">XRE family transcriptional regulator</fullName>
    </submittedName>
</protein>
<dbReference type="SMART" id="SM00530">
    <property type="entry name" value="HTH_XRE"/>
    <property type="match status" value="1"/>
</dbReference>
<evidence type="ECO:0000259" key="2">
    <source>
        <dbReference type="PROSITE" id="PS50943"/>
    </source>
</evidence>
<evidence type="ECO:0000313" key="3">
    <source>
        <dbReference type="EMBL" id="AIC09965.1"/>
    </source>
</evidence>
<dbReference type="PANTHER" id="PTHR36924">
    <property type="entry name" value="ANTITOXIN HIGA-1"/>
    <property type="match status" value="1"/>
</dbReference>
<dbReference type="KEGG" id="xfs:D934_06375"/>
<dbReference type="Pfam" id="PF01381">
    <property type="entry name" value="HTH_3"/>
    <property type="match status" value="1"/>
</dbReference>
<dbReference type="RefSeq" id="WP_004085172.1">
    <property type="nucleotide sequence ID" value="NZ_CP006696.1"/>
</dbReference>
<dbReference type="GO" id="GO:0003677">
    <property type="term" value="F:DNA binding"/>
    <property type="evidence" value="ECO:0007669"/>
    <property type="project" value="UniProtKB-KW"/>
</dbReference>
<dbReference type="Gene3D" id="1.10.260.40">
    <property type="entry name" value="lambda repressor-like DNA-binding domains"/>
    <property type="match status" value="1"/>
</dbReference>
<feature type="domain" description="HTH cro/C1-type" evidence="2">
    <location>
        <begin position="21"/>
        <end position="66"/>
    </location>
</feature>
<dbReference type="PATRIC" id="fig|155920.8.peg.1493"/>
<evidence type="ECO:0000313" key="4">
    <source>
        <dbReference type="Proteomes" id="UP000027215"/>
    </source>
</evidence>